<dbReference type="RefSeq" id="XP_066610988.1">
    <property type="nucleotide sequence ID" value="XM_066760716.1"/>
</dbReference>
<keyword evidence="1" id="KW-0862">Zinc</keyword>
<dbReference type="GeneID" id="91993138"/>
<reference evidence="3" key="1">
    <citation type="submission" date="2015-01" db="EMBL/GenBank/DDBJ databases">
        <authorList>
            <consortium name="The Broad Institute Genomics Platform"/>
            <person name="Cuomo C."/>
            <person name="Litvintseva A."/>
            <person name="Chen Y."/>
            <person name="Heitman J."/>
            <person name="Sun S."/>
            <person name="Springer D."/>
            <person name="Dromer F."/>
            <person name="Young S."/>
            <person name="Zeng Q."/>
            <person name="Gargeya S."/>
            <person name="Abouelleil A."/>
            <person name="Alvarado L."/>
            <person name="Chapman S.B."/>
            <person name="Gainer-Dewar J."/>
            <person name="Goldberg J."/>
            <person name="Griggs A."/>
            <person name="Gujja S."/>
            <person name="Hansen M."/>
            <person name="Howarth C."/>
            <person name="Imamovic A."/>
            <person name="Larimer J."/>
            <person name="Murphy C."/>
            <person name="Naylor J."/>
            <person name="Pearson M."/>
            <person name="Priest M."/>
            <person name="Roberts A."/>
            <person name="Saif S."/>
            <person name="Shea T."/>
            <person name="Sykes S."/>
            <person name="Wortman J."/>
            <person name="Nusbaum C."/>
            <person name="Birren B."/>
        </authorList>
    </citation>
    <scope>NUCLEOTIDE SEQUENCE</scope>
    <source>
        <strain evidence="3">IND107</strain>
    </source>
</reference>
<proteinExistence type="predicted"/>
<name>A0ABR3BIG3_9TREE</name>
<dbReference type="Pfam" id="PF04434">
    <property type="entry name" value="SWIM"/>
    <property type="match status" value="1"/>
</dbReference>
<evidence type="ECO:0000256" key="1">
    <source>
        <dbReference type="PROSITE-ProRule" id="PRU00325"/>
    </source>
</evidence>
<keyword evidence="1" id="KW-0863">Zinc-finger</keyword>
<evidence type="ECO:0000313" key="4">
    <source>
        <dbReference type="Proteomes" id="UP000054399"/>
    </source>
</evidence>
<comment type="caution">
    <text evidence="3">The sequence shown here is derived from an EMBL/GenBank/DDBJ whole genome shotgun (WGS) entry which is preliminary data.</text>
</comment>
<gene>
    <name evidence="3" type="ORF">I308_106283</name>
</gene>
<accession>A0ABR3BIG3</accession>
<dbReference type="PROSITE" id="PS50966">
    <property type="entry name" value="ZF_SWIM"/>
    <property type="match status" value="1"/>
</dbReference>
<feature type="domain" description="SWIM-type" evidence="2">
    <location>
        <begin position="49"/>
        <end position="91"/>
    </location>
</feature>
<dbReference type="EMBL" id="ATAM02000013">
    <property type="protein sequence ID" value="KAL0240489.1"/>
    <property type="molecule type" value="Genomic_DNA"/>
</dbReference>
<reference evidence="3" key="2">
    <citation type="submission" date="2024-01" db="EMBL/GenBank/DDBJ databases">
        <title>Comparative genomics of Cryptococcus and Kwoniella reveals pathogenesis evolution and contrasting modes of karyotype evolution via chromosome fusion or intercentromeric recombination.</title>
        <authorList>
            <person name="Coelho M.A."/>
            <person name="David-Palma M."/>
            <person name="Shea T."/>
            <person name="Bowers K."/>
            <person name="Mcginley-Smith S."/>
            <person name="Mohammad A.W."/>
            <person name="Gnirke A."/>
            <person name="Yurkov A.M."/>
            <person name="Nowrousian M."/>
            <person name="Sun S."/>
            <person name="Cuomo C.A."/>
            <person name="Heitman J."/>
        </authorList>
    </citation>
    <scope>NUCLEOTIDE SEQUENCE</scope>
    <source>
        <strain evidence="3">IND107</strain>
    </source>
</reference>
<evidence type="ECO:0000259" key="2">
    <source>
        <dbReference type="PROSITE" id="PS50966"/>
    </source>
</evidence>
<protein>
    <recommendedName>
        <fullName evidence="2">SWIM-type domain-containing protein</fullName>
    </recommendedName>
</protein>
<keyword evidence="1" id="KW-0479">Metal-binding</keyword>
<dbReference type="InterPro" id="IPR007527">
    <property type="entry name" value="Znf_SWIM"/>
</dbReference>
<organism evidence="3 4">
    <name type="scientific">Cryptococcus tetragattii IND107</name>
    <dbReference type="NCBI Taxonomy" id="1296105"/>
    <lineage>
        <taxon>Eukaryota</taxon>
        <taxon>Fungi</taxon>
        <taxon>Dikarya</taxon>
        <taxon>Basidiomycota</taxon>
        <taxon>Agaricomycotina</taxon>
        <taxon>Tremellomycetes</taxon>
        <taxon>Tremellales</taxon>
        <taxon>Cryptococcaceae</taxon>
        <taxon>Cryptococcus</taxon>
        <taxon>Cryptococcus gattii species complex</taxon>
    </lineage>
</organism>
<keyword evidence="4" id="KW-1185">Reference proteome</keyword>
<sequence length="120" mass="14256">MNIILSEAVDFFSEKVENYGNRDSGRWFMYNVVSWRGDLWDPIKSYESLDIRLHNEVWSQDIRQGTCTCPAFERSPFLFCKHLYAIYRPTDWVKFVHSATRLRPPPFWSSRELKLADGIC</sequence>
<dbReference type="Proteomes" id="UP000054399">
    <property type="component" value="Unassembled WGS sequence"/>
</dbReference>
<evidence type="ECO:0000313" key="3">
    <source>
        <dbReference type="EMBL" id="KAL0240489.1"/>
    </source>
</evidence>